<dbReference type="AlphaFoldDB" id="E0N7R1"/>
<sequence length="43" mass="4506">MPVFGSDGIKSGFFGMAVGCGGSGKMPSEAGNRMFRRHLRSNA</sequence>
<dbReference type="EMBL" id="AEEF01000031">
    <property type="protein sequence ID" value="EFM04955.1"/>
    <property type="molecule type" value="Genomic_DNA"/>
</dbReference>
<name>E0N7R1_NEIM3</name>
<dbReference type="HOGENOM" id="CLU_3236503_0_0_4"/>
<comment type="caution">
    <text evidence="1">The sequence shown here is derived from an EMBL/GenBank/DDBJ whole genome shotgun (WGS) entry which is preliminary data.</text>
</comment>
<reference evidence="1 2" key="1">
    <citation type="submission" date="2010-07" db="EMBL/GenBank/DDBJ databases">
        <authorList>
            <person name="Muzny D."/>
            <person name="Qin X."/>
            <person name="Deng J."/>
            <person name="Jiang H."/>
            <person name="Liu Y."/>
            <person name="Qu J."/>
            <person name="Song X.-Z."/>
            <person name="Zhang L."/>
            <person name="Thornton R."/>
            <person name="Coyle M."/>
            <person name="Francisco L."/>
            <person name="Jackson L."/>
            <person name="Javaid M."/>
            <person name="Korchina V."/>
            <person name="Kovar C."/>
            <person name="Mata R."/>
            <person name="Mathew T."/>
            <person name="Ngo R."/>
            <person name="Nguyen L."/>
            <person name="Nguyen N."/>
            <person name="Okwuonu G."/>
            <person name="Ongeri F."/>
            <person name="Pham C."/>
            <person name="Simmons D."/>
            <person name="Wilczek-Boney K."/>
            <person name="Hale W."/>
            <person name="Jakkamsetti A."/>
            <person name="Pham P."/>
            <person name="Ruth R."/>
            <person name="San Lucas F."/>
            <person name="Warren J."/>
            <person name="Zhang J."/>
            <person name="Zhao Z."/>
            <person name="Zhou C."/>
            <person name="Zhu D."/>
            <person name="Lee S."/>
            <person name="Bess C."/>
            <person name="Blankenburg K."/>
            <person name="Forbes L."/>
            <person name="Fu Q."/>
            <person name="Gubbala S."/>
            <person name="Hirani K."/>
            <person name="Jayaseelan J.C."/>
            <person name="Lara F."/>
            <person name="Munidasa M."/>
            <person name="Palculict T."/>
            <person name="Patil S."/>
            <person name="Pu L.-L."/>
            <person name="Saada N."/>
            <person name="Tang L."/>
            <person name="Weissenberger G."/>
            <person name="Zhu Y."/>
            <person name="Hemphill L."/>
            <person name="Shang Y."/>
            <person name="Youmans B."/>
            <person name="Ayvaz T."/>
            <person name="Ross M."/>
            <person name="Santibanez J."/>
            <person name="Aqrawi P."/>
            <person name="Gross S."/>
            <person name="Joshi V."/>
            <person name="Fowler G."/>
            <person name="Nazareth L."/>
            <person name="Reid J."/>
            <person name="Worley K."/>
            <person name="Petrosino J."/>
            <person name="Highlander S."/>
            <person name="Gibbs R."/>
        </authorList>
    </citation>
    <scope>NUCLEOTIDE SEQUENCE [LARGE SCALE GENOMIC DNA]</scope>
    <source>
        <strain evidence="2">ATCC 13091 / M2091</strain>
    </source>
</reference>
<protein>
    <submittedName>
        <fullName evidence="1">Uncharacterized protein</fullName>
    </submittedName>
</protein>
<dbReference type="Proteomes" id="UP000005526">
    <property type="component" value="Unassembled WGS sequence"/>
</dbReference>
<accession>E0N7R1</accession>
<proteinExistence type="predicted"/>
<organism evidence="1 2">
    <name type="scientific">Neisseria meningitidis serogroup B (strain ATCC 13091 / M2091)</name>
    <dbReference type="NCBI Taxonomy" id="862513"/>
    <lineage>
        <taxon>Bacteria</taxon>
        <taxon>Pseudomonadati</taxon>
        <taxon>Pseudomonadota</taxon>
        <taxon>Betaproteobacteria</taxon>
        <taxon>Neisseriales</taxon>
        <taxon>Neisseriaceae</taxon>
        <taxon>Neisseria</taxon>
    </lineage>
</organism>
<evidence type="ECO:0000313" key="2">
    <source>
        <dbReference type="Proteomes" id="UP000005526"/>
    </source>
</evidence>
<evidence type="ECO:0000313" key="1">
    <source>
        <dbReference type="EMBL" id="EFM04955.1"/>
    </source>
</evidence>
<gene>
    <name evidence="1" type="ORF">HMPREF0602_0541</name>
</gene>